<reference evidence="1 2" key="1">
    <citation type="journal article" date="2003" name="Genome Res.">
        <title>Comparative genome analysis of Vibrio vulnificus, a marine pathogen.</title>
        <authorList>
            <person name="Chen C.Y."/>
            <person name="Wu K.M."/>
            <person name="Chang Y.C."/>
            <person name="Chang C.H."/>
            <person name="Tsai H.C."/>
            <person name="Liao T.L."/>
            <person name="Liu Y.M."/>
            <person name="Chen H.J."/>
            <person name="Shen A.B."/>
            <person name="Li J.C."/>
            <person name="Su T.L."/>
            <person name="Shao C.P."/>
            <person name="Lee C.T."/>
            <person name="Hor L.I."/>
            <person name="Tsai S.F."/>
        </authorList>
    </citation>
    <scope>NUCLEOTIDE SEQUENCE [LARGE SCALE GENOMIC DNA]</scope>
    <source>
        <strain evidence="1 2">YJ016</strain>
    </source>
</reference>
<dbReference type="HOGENOM" id="CLU_3278669_0_0_6"/>
<proteinExistence type="predicted"/>
<dbReference type="Proteomes" id="UP000002675">
    <property type="component" value="Chromosome I"/>
</dbReference>
<evidence type="ECO:0000313" key="2">
    <source>
        <dbReference type="Proteomes" id="UP000002675"/>
    </source>
</evidence>
<gene>
    <name evidence="1" type="ordered locus">VV0637</name>
</gene>
<dbReference type="EMBL" id="BA000037">
    <property type="protein sequence ID" value="BAC93401.1"/>
    <property type="molecule type" value="Genomic_DNA"/>
</dbReference>
<dbReference type="KEGG" id="vvy:VV0637"/>
<evidence type="ECO:0000313" key="1">
    <source>
        <dbReference type="EMBL" id="BAC93401.1"/>
    </source>
</evidence>
<accession>Q7MNS8</accession>
<organism evidence="1 2">
    <name type="scientific">Vibrio vulnificus (strain YJ016)</name>
    <dbReference type="NCBI Taxonomy" id="196600"/>
    <lineage>
        <taxon>Bacteria</taxon>
        <taxon>Pseudomonadati</taxon>
        <taxon>Pseudomonadota</taxon>
        <taxon>Gammaproteobacteria</taxon>
        <taxon>Vibrionales</taxon>
        <taxon>Vibrionaceae</taxon>
        <taxon>Vibrio</taxon>
    </lineage>
</organism>
<protein>
    <submittedName>
        <fullName evidence="1">Uncharacterized protein</fullName>
    </submittedName>
</protein>
<sequence>MGTVGVQDEKTHFNDLRHLSPDRLQQWSLHNDRSNFSALWQ</sequence>
<dbReference type="AlphaFoldDB" id="Q7MNS8"/>
<name>Q7MNS8_VIBVY</name>